<accession>A0ACD5C4I8</accession>
<organism evidence="1 2">
    <name type="scientific">Sphingobacterium thalpophilum</name>
    <dbReference type="NCBI Taxonomy" id="259"/>
    <lineage>
        <taxon>Bacteria</taxon>
        <taxon>Pseudomonadati</taxon>
        <taxon>Bacteroidota</taxon>
        <taxon>Sphingobacteriia</taxon>
        <taxon>Sphingobacteriales</taxon>
        <taxon>Sphingobacteriaceae</taxon>
        <taxon>Sphingobacterium</taxon>
    </lineage>
</organism>
<protein>
    <submittedName>
        <fullName evidence="1">Lysozyme</fullName>
    </submittedName>
</protein>
<dbReference type="EMBL" id="CP151087">
    <property type="protein sequence ID" value="WZN56813.1"/>
    <property type="molecule type" value="Genomic_DNA"/>
</dbReference>
<dbReference type="Proteomes" id="UP001485301">
    <property type="component" value="Chromosome"/>
</dbReference>
<sequence>MKISQNALRLVKGFEELRLNAYLDNFGVWTLGYGTVRWPDGQKVRQGDRIKDEAEASDLLRYSLISPSRIVNSHVDVRLTQNQFDTLVSIVYSIRGLAFNRSKLLGLLNNEEYFKAADAILEIPAEKCRMRFNRELGHLKRRRLRERELFLTI</sequence>
<name>A0ACD5C4I8_9SPHI</name>
<evidence type="ECO:0000313" key="1">
    <source>
        <dbReference type="EMBL" id="WZN56813.1"/>
    </source>
</evidence>
<proteinExistence type="predicted"/>
<reference evidence="1" key="1">
    <citation type="submission" date="2024-04" db="EMBL/GenBank/DDBJ databases">
        <title>Complete genome sequence of Sphingobacterium thalpophiium BAA-1094.</title>
        <authorList>
            <person name="Adaikpoh B.I."/>
        </authorList>
    </citation>
    <scope>NUCLEOTIDE SEQUENCE</scope>
    <source>
        <strain evidence="1">BAA-1094</strain>
    </source>
</reference>
<gene>
    <name evidence="1" type="ORF">AACH28_04600</name>
</gene>
<evidence type="ECO:0000313" key="2">
    <source>
        <dbReference type="Proteomes" id="UP001485301"/>
    </source>
</evidence>
<keyword evidence="2" id="KW-1185">Reference proteome</keyword>